<dbReference type="PANTHER" id="PTHR43358">
    <property type="entry name" value="ALPHA/BETA-HYDROLASE"/>
    <property type="match status" value="1"/>
</dbReference>
<proteinExistence type="predicted"/>
<reference evidence="3 4" key="1">
    <citation type="submission" date="2020-04" db="EMBL/GenBank/DDBJ databases">
        <authorList>
            <person name="Zheng R.K."/>
            <person name="Sun C.M."/>
        </authorList>
    </citation>
    <scope>NUCLEOTIDE SEQUENCE [LARGE SCALE GENOMIC DNA]</scope>
    <source>
        <strain evidence="4">zrk29</strain>
    </source>
</reference>
<dbReference type="KEGG" id="tbk:HF295_07560"/>
<dbReference type="AlphaFoldDB" id="A0A7L6N5E5"/>
<dbReference type="GO" id="GO:0016787">
    <property type="term" value="F:hydrolase activity"/>
    <property type="evidence" value="ECO:0007669"/>
    <property type="project" value="UniProtKB-KW"/>
</dbReference>
<dbReference type="RefSeq" id="WP_312031560.1">
    <property type="nucleotide sequence ID" value="NZ_CP051151.1"/>
</dbReference>
<dbReference type="InterPro" id="IPR052920">
    <property type="entry name" value="DNA-binding_regulatory"/>
</dbReference>
<dbReference type="InterPro" id="IPR029058">
    <property type="entry name" value="AB_hydrolase_fold"/>
</dbReference>
<name>A0A7L6N5E5_9MOLU</name>
<dbReference type="InterPro" id="IPR022742">
    <property type="entry name" value="Hydrolase_4"/>
</dbReference>
<feature type="transmembrane region" description="Helical" evidence="1">
    <location>
        <begin position="6"/>
        <end position="31"/>
    </location>
</feature>
<keyword evidence="1" id="KW-0812">Transmembrane</keyword>
<organism evidence="3 4">
    <name type="scientific">Hujiaoplasma nucleasis</name>
    <dbReference type="NCBI Taxonomy" id="2725268"/>
    <lineage>
        <taxon>Bacteria</taxon>
        <taxon>Bacillati</taxon>
        <taxon>Mycoplasmatota</taxon>
        <taxon>Mollicutes</taxon>
        <taxon>Candidatus Izemoplasmatales</taxon>
        <taxon>Hujiaoplasmataceae</taxon>
        <taxon>Hujiaoplasma</taxon>
    </lineage>
</organism>
<sequence>MDSYVYLIFTFIFVFLLYAYVALHIAISIVTPKVRKLSVTRLEESERDTSLIPFYDKNKTNEYMIKSKYGYDLAVYELITNDKNKDFVLIDHGYTYSHYGSIKYAKMMMDLGFNVVMYDHRFHGKSGGKNSTLGYYEKDDLKTIIDHLFQLYGPIYLGTYGESMGSSTVLLEQAIDDRVQFVISDAGFKDLKTQIARQLKVKRIPYKIFYPMVNLFVYFIAKANLSKVSPMKSIENSTIPMMFIHGKDDDYIPYQDSVDMFESYQGPKMLFLAEKQAFHARSYYFNKEVYYQKLKDFKDTYLRNSNL</sequence>
<dbReference type="Pfam" id="PF12146">
    <property type="entry name" value="Hydrolase_4"/>
    <property type="match status" value="1"/>
</dbReference>
<dbReference type="Gene3D" id="3.40.50.1820">
    <property type="entry name" value="alpha/beta hydrolase"/>
    <property type="match status" value="1"/>
</dbReference>
<evidence type="ECO:0000313" key="3">
    <source>
        <dbReference type="EMBL" id="QLY40712.1"/>
    </source>
</evidence>
<keyword evidence="1" id="KW-0472">Membrane</keyword>
<protein>
    <submittedName>
        <fullName evidence="3">Alpha/beta hydrolase</fullName>
    </submittedName>
</protein>
<dbReference type="EMBL" id="CP051151">
    <property type="protein sequence ID" value="QLY40712.1"/>
    <property type="molecule type" value="Genomic_DNA"/>
</dbReference>
<keyword evidence="3" id="KW-0378">Hydrolase</keyword>
<keyword evidence="1" id="KW-1133">Transmembrane helix</keyword>
<accession>A0A7L6N5E5</accession>
<evidence type="ECO:0000259" key="2">
    <source>
        <dbReference type="Pfam" id="PF12146"/>
    </source>
</evidence>
<keyword evidence="4" id="KW-1185">Reference proteome</keyword>
<dbReference type="PANTHER" id="PTHR43358:SF5">
    <property type="entry name" value="EXPORTED PROTEIN"/>
    <property type="match status" value="1"/>
</dbReference>
<dbReference type="Proteomes" id="UP000512167">
    <property type="component" value="Chromosome"/>
</dbReference>
<evidence type="ECO:0000313" key="4">
    <source>
        <dbReference type="Proteomes" id="UP000512167"/>
    </source>
</evidence>
<gene>
    <name evidence="3" type="ORF">HF295_07560</name>
</gene>
<evidence type="ECO:0000256" key="1">
    <source>
        <dbReference type="SAM" id="Phobius"/>
    </source>
</evidence>
<feature type="domain" description="Serine aminopeptidase S33" evidence="2">
    <location>
        <begin position="83"/>
        <end position="171"/>
    </location>
</feature>
<dbReference type="SUPFAM" id="SSF53474">
    <property type="entry name" value="alpha/beta-Hydrolases"/>
    <property type="match status" value="1"/>
</dbReference>